<protein>
    <recommendedName>
        <fullName evidence="3">SusD/RagB family nutrient-binding outer membrane lipoprotein</fullName>
    </recommendedName>
</protein>
<organism evidence="1 2">
    <name type="scientific">Puia dinghuensis</name>
    <dbReference type="NCBI Taxonomy" id="1792502"/>
    <lineage>
        <taxon>Bacteria</taxon>
        <taxon>Pseudomonadati</taxon>
        <taxon>Bacteroidota</taxon>
        <taxon>Chitinophagia</taxon>
        <taxon>Chitinophagales</taxon>
        <taxon>Chitinophagaceae</taxon>
        <taxon>Puia</taxon>
    </lineage>
</organism>
<sequence length="607" mass="68044">MKRLLYIYVLTGLLVTGCTKNFSSINQDPNKFYVVSPEAVIEAAVKNLNVQISTYNYSQYWDIANQIWEGSRYDVTDKGLWKTAYNNVLENLDQTIQTYGGNSLYTNRVQIARILKWYTYSILVGQYGPVPVKQANNLNDLNTVAFDSEDSTYSYILDSLKDATSKIVPSGDKLSYDIVYNGNNTSWVHFANTLRLKVALRCMKNLGAKAVSHITDCMANESNLIGSEAETAKMAYENVTNNQNPYYLFFILSNSYYPYSPTGHQIPPRMAEFMQVFLRSYKDPRMAVYYDSVTSLTARFQITDTLTSTADDSMRVVRYGIPYLGKPLAANFTTLLPNWSTSLTGLTNPLSAINDTAYSLINDAILNNPARSLIMLSYAETLFLKAEAAQLGYGGASAPMVYYNAAIAANFAYWGLSAAQLAAYMTQPGVQWGTVNTNAYWDLFDLSNANITDVLHQIWAQEWMNYFPDQGFDSWCLQRRTRFFTFPPELNPGGNASYTSHTAWMDVPGRGSYNLNEATLNTNGYNQAVTFLQANPMNAGLLANTEYNPDIQLNFAIPNKIPDWNALAPGGFDLRYLSKWYGTTIQQLKAAAAAGHFPYTLVSTYHP</sequence>
<dbReference type="Pfam" id="PF12771">
    <property type="entry name" value="SusD-like_2"/>
    <property type="match status" value="2"/>
</dbReference>
<dbReference type="EMBL" id="BMJC01000003">
    <property type="protein sequence ID" value="GGB02243.1"/>
    <property type="molecule type" value="Genomic_DNA"/>
</dbReference>
<evidence type="ECO:0000313" key="1">
    <source>
        <dbReference type="EMBL" id="GGB02243.1"/>
    </source>
</evidence>
<comment type="caution">
    <text evidence="1">The sequence shown here is derived from an EMBL/GenBank/DDBJ whole genome shotgun (WGS) entry which is preliminary data.</text>
</comment>
<dbReference type="Gene3D" id="1.25.40.390">
    <property type="match status" value="1"/>
</dbReference>
<keyword evidence="2" id="KW-1185">Reference proteome</keyword>
<reference evidence="1" key="1">
    <citation type="journal article" date="2014" name="Int. J. Syst. Evol. Microbiol.">
        <title>Complete genome sequence of Corynebacterium casei LMG S-19264T (=DSM 44701T), isolated from a smear-ripened cheese.</title>
        <authorList>
            <consortium name="US DOE Joint Genome Institute (JGI-PGF)"/>
            <person name="Walter F."/>
            <person name="Albersmeier A."/>
            <person name="Kalinowski J."/>
            <person name="Ruckert C."/>
        </authorList>
    </citation>
    <scope>NUCLEOTIDE SEQUENCE</scope>
    <source>
        <strain evidence="1">CGMCC 1.15448</strain>
    </source>
</reference>
<dbReference type="Proteomes" id="UP000607559">
    <property type="component" value="Unassembled WGS sequence"/>
</dbReference>
<evidence type="ECO:0000313" key="2">
    <source>
        <dbReference type="Proteomes" id="UP000607559"/>
    </source>
</evidence>
<dbReference type="SUPFAM" id="SSF48452">
    <property type="entry name" value="TPR-like"/>
    <property type="match status" value="1"/>
</dbReference>
<evidence type="ECO:0008006" key="3">
    <source>
        <dbReference type="Google" id="ProtNLM"/>
    </source>
</evidence>
<dbReference type="RefSeq" id="WP_188932457.1">
    <property type="nucleotide sequence ID" value="NZ_BMJC01000003.1"/>
</dbReference>
<reference evidence="1" key="2">
    <citation type="submission" date="2020-09" db="EMBL/GenBank/DDBJ databases">
        <authorList>
            <person name="Sun Q."/>
            <person name="Zhou Y."/>
        </authorList>
    </citation>
    <scope>NUCLEOTIDE SEQUENCE</scope>
    <source>
        <strain evidence="1">CGMCC 1.15448</strain>
    </source>
</reference>
<dbReference type="InterPro" id="IPR041662">
    <property type="entry name" value="SusD-like_2"/>
</dbReference>
<proteinExistence type="predicted"/>
<dbReference type="InterPro" id="IPR011990">
    <property type="entry name" value="TPR-like_helical_dom_sf"/>
</dbReference>
<accession>A0A8J2UDE3</accession>
<name>A0A8J2UDE3_9BACT</name>
<dbReference type="AlphaFoldDB" id="A0A8J2UDE3"/>
<dbReference type="PROSITE" id="PS51257">
    <property type="entry name" value="PROKAR_LIPOPROTEIN"/>
    <property type="match status" value="1"/>
</dbReference>
<gene>
    <name evidence="1" type="ORF">GCM10011511_26890</name>
</gene>